<evidence type="ECO:0000313" key="2">
    <source>
        <dbReference type="EMBL" id="ASQ29888.1"/>
    </source>
</evidence>
<organism evidence="2 3">
    <name type="scientific">Campylobacter avium LMG 24591</name>
    <dbReference type="NCBI Taxonomy" id="522484"/>
    <lineage>
        <taxon>Bacteria</taxon>
        <taxon>Pseudomonadati</taxon>
        <taxon>Campylobacterota</taxon>
        <taxon>Epsilonproteobacteria</taxon>
        <taxon>Campylobacterales</taxon>
        <taxon>Campylobacteraceae</taxon>
        <taxon>Campylobacter</taxon>
    </lineage>
</organism>
<dbReference type="SUPFAM" id="SSF50331">
    <property type="entry name" value="MOP-like"/>
    <property type="match status" value="1"/>
</dbReference>
<feature type="domain" description="Transport-associated OB type 1" evidence="1">
    <location>
        <begin position="64"/>
        <end position="126"/>
    </location>
</feature>
<dbReference type="EMBL" id="CP022347">
    <property type="protein sequence ID" value="ASQ29888.1"/>
    <property type="molecule type" value="Genomic_DNA"/>
</dbReference>
<name>A0A222MW57_9BACT</name>
<evidence type="ECO:0000313" key="3">
    <source>
        <dbReference type="Proteomes" id="UP000201169"/>
    </source>
</evidence>
<dbReference type="Pfam" id="PF03459">
    <property type="entry name" value="TOBE"/>
    <property type="match status" value="1"/>
</dbReference>
<keyword evidence="3" id="KW-1185">Reference proteome</keyword>
<dbReference type="Proteomes" id="UP000201169">
    <property type="component" value="Chromosome"/>
</dbReference>
<dbReference type="AlphaFoldDB" id="A0A222MW57"/>
<dbReference type="Gene3D" id="2.40.50.100">
    <property type="match status" value="1"/>
</dbReference>
<dbReference type="InterPro" id="IPR005116">
    <property type="entry name" value="Transp-assoc_OB_typ1"/>
</dbReference>
<gene>
    <name evidence="2" type="ORF">CAV_0216</name>
</gene>
<protein>
    <submittedName>
        <fullName evidence="2">Molybdenum-pterin binding domain protein</fullName>
    </submittedName>
</protein>
<dbReference type="OrthoDB" id="5360843at2"/>
<proteinExistence type="predicted"/>
<dbReference type="KEGG" id="cavi:CAV_0216"/>
<accession>A0A222MW57</accession>
<sequence>MNELEASFVGLEEEGCLSFVTARVDDCNFYILMLEAKALLEKANKIKLLFNENELLLFRNGELSSAENVFKARISDIKKGKILWQVFLSFNKHSLSAVVSAKQGILLDLKKDMQVSCHLKASDIMLKVV</sequence>
<reference evidence="2 3" key="1">
    <citation type="submission" date="2017-07" db="EMBL/GenBank/DDBJ databases">
        <title>Analysis of two Campylobacter avium genomes and identification of a novel hippuricase gene.</title>
        <authorList>
            <person name="Miller W.G."/>
            <person name="Chapman M.H."/>
            <person name="Yee E."/>
            <person name="Revez J."/>
            <person name="Bono J.L."/>
            <person name="Rossi M."/>
        </authorList>
    </citation>
    <scope>NUCLEOTIDE SEQUENCE [LARGE SCALE GENOMIC DNA]</scope>
    <source>
        <strain evidence="2 3">LMG 24591</strain>
    </source>
</reference>
<dbReference type="InterPro" id="IPR008995">
    <property type="entry name" value="Mo/tungstate-bd_C_term_dom"/>
</dbReference>
<dbReference type="RefSeq" id="WP_094324679.1">
    <property type="nucleotide sequence ID" value="NZ_CP022347.1"/>
</dbReference>
<evidence type="ECO:0000259" key="1">
    <source>
        <dbReference type="Pfam" id="PF03459"/>
    </source>
</evidence>